<dbReference type="STRING" id="560819.SAMN05428998_105231"/>
<evidence type="ECO:0000313" key="2">
    <source>
        <dbReference type="EMBL" id="SMF14103.1"/>
    </source>
</evidence>
<keyword evidence="3" id="KW-1185">Reference proteome</keyword>
<gene>
    <name evidence="2" type="ORF">SAMN05428998_105231</name>
</gene>
<organism evidence="2 3">
    <name type="scientific">Tistlia consotensis USBA 355</name>
    <dbReference type="NCBI Taxonomy" id="560819"/>
    <lineage>
        <taxon>Bacteria</taxon>
        <taxon>Pseudomonadati</taxon>
        <taxon>Pseudomonadota</taxon>
        <taxon>Alphaproteobacteria</taxon>
        <taxon>Rhodospirillales</taxon>
        <taxon>Rhodovibrionaceae</taxon>
        <taxon>Tistlia</taxon>
    </lineage>
</organism>
<dbReference type="PROSITE" id="PS51257">
    <property type="entry name" value="PROKAR_LIPOPROTEIN"/>
    <property type="match status" value="1"/>
</dbReference>
<evidence type="ECO:0000313" key="3">
    <source>
        <dbReference type="Proteomes" id="UP000192917"/>
    </source>
</evidence>
<sequence>MKRLFSLLFICTFLASGFALTGCDDHEGPAEKAGKKVDEAIQDTKRAIDDATD</sequence>
<keyword evidence="1" id="KW-0732">Signal</keyword>
<evidence type="ECO:0008006" key="4">
    <source>
        <dbReference type="Google" id="ProtNLM"/>
    </source>
</evidence>
<feature type="signal peptide" evidence="1">
    <location>
        <begin position="1"/>
        <end position="21"/>
    </location>
</feature>
<dbReference type="EMBL" id="FWZX01000005">
    <property type="protein sequence ID" value="SMF14103.1"/>
    <property type="molecule type" value="Genomic_DNA"/>
</dbReference>
<protein>
    <recommendedName>
        <fullName evidence="4">Entericidin EcnA/B family protein</fullName>
    </recommendedName>
</protein>
<dbReference type="AlphaFoldDB" id="A0A1Y6BJ66"/>
<dbReference type="RefSeq" id="WP_179243926.1">
    <property type="nucleotide sequence ID" value="NZ_FWZX01000005.1"/>
</dbReference>
<evidence type="ECO:0000256" key="1">
    <source>
        <dbReference type="SAM" id="SignalP"/>
    </source>
</evidence>
<dbReference type="Proteomes" id="UP000192917">
    <property type="component" value="Unassembled WGS sequence"/>
</dbReference>
<reference evidence="2 3" key="1">
    <citation type="submission" date="2017-04" db="EMBL/GenBank/DDBJ databases">
        <authorList>
            <person name="Afonso C.L."/>
            <person name="Miller P.J."/>
            <person name="Scott M.A."/>
            <person name="Spackman E."/>
            <person name="Goraichik I."/>
            <person name="Dimitrov K.M."/>
            <person name="Suarez D.L."/>
            <person name="Swayne D.E."/>
        </authorList>
    </citation>
    <scope>NUCLEOTIDE SEQUENCE [LARGE SCALE GENOMIC DNA]</scope>
    <source>
        <strain evidence="2 3">USBA 355</strain>
    </source>
</reference>
<feature type="chain" id="PRO_5013232456" description="Entericidin EcnA/B family protein" evidence="1">
    <location>
        <begin position="22"/>
        <end position="53"/>
    </location>
</feature>
<accession>A0A1Y6BJ66</accession>
<proteinExistence type="predicted"/>
<name>A0A1Y6BJ66_9PROT</name>